<dbReference type="SUPFAM" id="SSF48403">
    <property type="entry name" value="Ankyrin repeat"/>
    <property type="match status" value="1"/>
</dbReference>
<dbReference type="PANTHER" id="PTHR24121">
    <property type="entry name" value="NO MECHANORECEPTOR POTENTIAL C, ISOFORM D-RELATED"/>
    <property type="match status" value="1"/>
</dbReference>
<accession>A0A4Y7TN49</accession>
<protein>
    <submittedName>
        <fullName evidence="1">Ankyrin</fullName>
    </submittedName>
</protein>
<dbReference type="InterPro" id="IPR036770">
    <property type="entry name" value="Ankyrin_rpt-contain_sf"/>
</dbReference>
<name>A0A4Y7TN49_COPMI</name>
<dbReference type="PANTHER" id="PTHR24121:SF21">
    <property type="entry name" value="ANKYRIN REPEAT FAMILY PROTEIN"/>
    <property type="match status" value="1"/>
</dbReference>
<dbReference type="OrthoDB" id="7464126at2759"/>
<sequence length="591" mass="66290">MHNPGETFQSHTDCLPGSCTLYQVEMAISPSRMPAMHSPSHTTLKLFDKDDTVDISLILSACGGLVTISPGAHRSWSSAIVSTFRFIHYTTMEFMQTIQFSTIPTNPHNYLAVTCIVFLEHLDIPYFNIPERSQPDELLTPVARWERRSSSPFLGYAADQWIDHAVLAQGPLHPYLHTFFERYPTLGEGGDSLPSLHFAAKYGLTEVISTGRLPNPIITVFHIPDDILRTPFHFAARYSQFEAFRALISAYPGVHIPTGRGNSFLHIVIQNSGLTEYRRFVEEFFSLVDSLSPEDLGRLLPTFDVNAQNAAGQTPLMMACSRTDREVLRILISRPDIRPNIRDPEGRSAFYLACASETPPSFTDIQETIISSFALFEPDIQSNPDGTTAFMMACSTQKLALVRKMLDSSSSDKRFKFLHETDGQGHTAFLTCLVFFAVELYIREGIGPVNYPRGHMPGAGFVDVSKEVLDVLIQADPTVLYHRDKGAQTGLMLLANSMDRCSRTAIPYLLSQPTLDPNYINFQDEAGRTALMHAVLCESVEYNAPATMLTGPHRDDMQSRWRFLQMLLSRPTLNLQLRDRWGRDVVEIGLL</sequence>
<dbReference type="AlphaFoldDB" id="A0A4Y7TN49"/>
<keyword evidence="2" id="KW-1185">Reference proteome</keyword>
<dbReference type="EMBL" id="QPFP01000007">
    <property type="protein sequence ID" value="TEB35338.1"/>
    <property type="molecule type" value="Genomic_DNA"/>
</dbReference>
<dbReference type="Gene3D" id="1.25.40.20">
    <property type="entry name" value="Ankyrin repeat-containing domain"/>
    <property type="match status" value="2"/>
</dbReference>
<proteinExistence type="predicted"/>
<evidence type="ECO:0000313" key="1">
    <source>
        <dbReference type="EMBL" id="TEB35338.1"/>
    </source>
</evidence>
<reference evidence="1 2" key="1">
    <citation type="journal article" date="2019" name="Nat. Ecol. Evol.">
        <title>Megaphylogeny resolves global patterns of mushroom evolution.</title>
        <authorList>
            <person name="Varga T."/>
            <person name="Krizsan K."/>
            <person name="Foldi C."/>
            <person name="Dima B."/>
            <person name="Sanchez-Garcia M."/>
            <person name="Sanchez-Ramirez S."/>
            <person name="Szollosi G.J."/>
            <person name="Szarkandi J.G."/>
            <person name="Papp V."/>
            <person name="Albert L."/>
            <person name="Andreopoulos W."/>
            <person name="Angelini C."/>
            <person name="Antonin V."/>
            <person name="Barry K.W."/>
            <person name="Bougher N.L."/>
            <person name="Buchanan P."/>
            <person name="Buyck B."/>
            <person name="Bense V."/>
            <person name="Catcheside P."/>
            <person name="Chovatia M."/>
            <person name="Cooper J."/>
            <person name="Damon W."/>
            <person name="Desjardin D."/>
            <person name="Finy P."/>
            <person name="Geml J."/>
            <person name="Haridas S."/>
            <person name="Hughes K."/>
            <person name="Justo A."/>
            <person name="Karasinski D."/>
            <person name="Kautmanova I."/>
            <person name="Kiss B."/>
            <person name="Kocsube S."/>
            <person name="Kotiranta H."/>
            <person name="LaButti K.M."/>
            <person name="Lechner B.E."/>
            <person name="Liimatainen K."/>
            <person name="Lipzen A."/>
            <person name="Lukacs Z."/>
            <person name="Mihaltcheva S."/>
            <person name="Morgado L.N."/>
            <person name="Niskanen T."/>
            <person name="Noordeloos M.E."/>
            <person name="Ohm R.A."/>
            <person name="Ortiz-Santana B."/>
            <person name="Ovrebo C."/>
            <person name="Racz N."/>
            <person name="Riley R."/>
            <person name="Savchenko A."/>
            <person name="Shiryaev A."/>
            <person name="Soop K."/>
            <person name="Spirin V."/>
            <person name="Szebenyi C."/>
            <person name="Tomsovsky M."/>
            <person name="Tulloss R.E."/>
            <person name="Uehling J."/>
            <person name="Grigoriev I.V."/>
            <person name="Vagvolgyi C."/>
            <person name="Papp T."/>
            <person name="Martin F.M."/>
            <person name="Miettinen O."/>
            <person name="Hibbett D.S."/>
            <person name="Nagy L.G."/>
        </authorList>
    </citation>
    <scope>NUCLEOTIDE SEQUENCE [LARGE SCALE GENOMIC DNA]</scope>
    <source>
        <strain evidence="1 2">FP101781</strain>
    </source>
</reference>
<organism evidence="1 2">
    <name type="scientific">Coprinellus micaceus</name>
    <name type="common">Glistening ink-cap mushroom</name>
    <name type="synonym">Coprinus micaceus</name>
    <dbReference type="NCBI Taxonomy" id="71717"/>
    <lineage>
        <taxon>Eukaryota</taxon>
        <taxon>Fungi</taxon>
        <taxon>Dikarya</taxon>
        <taxon>Basidiomycota</taxon>
        <taxon>Agaricomycotina</taxon>
        <taxon>Agaricomycetes</taxon>
        <taxon>Agaricomycetidae</taxon>
        <taxon>Agaricales</taxon>
        <taxon>Agaricineae</taxon>
        <taxon>Psathyrellaceae</taxon>
        <taxon>Coprinellus</taxon>
    </lineage>
</organism>
<evidence type="ECO:0000313" key="2">
    <source>
        <dbReference type="Proteomes" id="UP000298030"/>
    </source>
</evidence>
<dbReference type="InterPro" id="IPR002110">
    <property type="entry name" value="Ankyrin_rpt"/>
</dbReference>
<dbReference type="Pfam" id="PF12796">
    <property type="entry name" value="Ank_2"/>
    <property type="match status" value="1"/>
</dbReference>
<dbReference type="STRING" id="71717.A0A4Y7TN49"/>
<comment type="caution">
    <text evidence="1">The sequence shown here is derived from an EMBL/GenBank/DDBJ whole genome shotgun (WGS) entry which is preliminary data.</text>
</comment>
<gene>
    <name evidence="1" type="ORF">FA13DRAFT_1334297</name>
</gene>
<dbReference type="SMART" id="SM00248">
    <property type="entry name" value="ANK"/>
    <property type="match status" value="4"/>
</dbReference>
<dbReference type="Proteomes" id="UP000298030">
    <property type="component" value="Unassembled WGS sequence"/>
</dbReference>